<gene>
    <name evidence="1" type="ORF">CVE23_19075</name>
</gene>
<organism evidence="1 2">
    <name type="scientific">Dickeya fangzhongdai</name>
    <dbReference type="NCBI Taxonomy" id="1778540"/>
    <lineage>
        <taxon>Bacteria</taxon>
        <taxon>Pseudomonadati</taxon>
        <taxon>Pseudomonadota</taxon>
        <taxon>Gammaproteobacteria</taxon>
        <taxon>Enterobacterales</taxon>
        <taxon>Pectobacteriaceae</taxon>
        <taxon>Dickeya</taxon>
    </lineage>
</organism>
<name>A0A2K8QR11_9GAMM</name>
<evidence type="ECO:0000313" key="1">
    <source>
        <dbReference type="EMBL" id="ATZ95886.1"/>
    </source>
</evidence>
<sequence length="81" mass="9623">MQVRWLPWLIPVTYLSKLPGIRCVAAFLQPELFRVYLIDRCLTDRRGLTPDIFERALWYWMVACSSPVRHHRIVKIAPSVR</sequence>
<dbReference type="Proteomes" id="UP000231901">
    <property type="component" value="Chromosome"/>
</dbReference>
<dbReference type="KEGG" id="dfn:CVE23_19075"/>
<accession>A0A2K8QR11</accession>
<reference evidence="2" key="1">
    <citation type="journal article" date="2018" name="Genome Announc.">
        <title>Complete genome sequence of a Dickeya fangzhongdai type strain causing bleeding canker of pear tree trunks.</title>
        <authorList>
            <person name="Zhao Y."/>
            <person name="Tian Y."/>
            <person name="Li X."/>
            <person name="Hu B."/>
        </authorList>
    </citation>
    <scope>NUCLEOTIDE SEQUENCE [LARGE SCALE GENOMIC DNA]</scope>
    <source>
        <strain evidence="2">DSM 101947</strain>
    </source>
</reference>
<proteinExistence type="predicted"/>
<keyword evidence="2" id="KW-1185">Reference proteome</keyword>
<evidence type="ECO:0000313" key="2">
    <source>
        <dbReference type="Proteomes" id="UP000231901"/>
    </source>
</evidence>
<dbReference type="AlphaFoldDB" id="A0A2K8QR11"/>
<protein>
    <submittedName>
        <fullName evidence="1">Uncharacterized protein</fullName>
    </submittedName>
</protein>
<dbReference type="EMBL" id="CP025003">
    <property type="protein sequence ID" value="ATZ95886.1"/>
    <property type="molecule type" value="Genomic_DNA"/>
</dbReference>